<dbReference type="RefSeq" id="WP_160116388.1">
    <property type="nucleotide sequence ID" value="NZ_JBDMHV010000012.1"/>
</dbReference>
<keyword evidence="2" id="KW-1185">Reference proteome</keyword>
<name>A0A2X2UE45_9FIRM</name>
<evidence type="ECO:0000313" key="2">
    <source>
        <dbReference type="Proteomes" id="UP000251853"/>
    </source>
</evidence>
<sequence length="77" mass="9110">MKFEKVFHKGREHFLKNHKIRSKIYSLFCRMFFHCDIPFKTDIDKSVYFCHDAFGVVINPNARIMGGGGNTERCAHW</sequence>
<dbReference type="AlphaFoldDB" id="A0A2X2UE45"/>
<reference evidence="1 2" key="1">
    <citation type="submission" date="2018-06" db="EMBL/GenBank/DDBJ databases">
        <authorList>
            <consortium name="Pathogen Informatics"/>
            <person name="Doyle S."/>
        </authorList>
    </citation>
    <scope>NUCLEOTIDE SEQUENCE [LARGE SCALE GENOMIC DNA]</scope>
    <source>
        <strain evidence="1 2">NCTC11224</strain>
    </source>
</reference>
<dbReference type="EMBL" id="UAVW01000021">
    <property type="protein sequence ID" value="SQB16652.1"/>
    <property type="molecule type" value="Genomic_DNA"/>
</dbReference>
<gene>
    <name evidence="1" type="ORF">NCTC11224_05712</name>
</gene>
<evidence type="ECO:0000313" key="1">
    <source>
        <dbReference type="EMBL" id="SQB16652.1"/>
    </source>
</evidence>
<protein>
    <submittedName>
        <fullName evidence="1">Uncharacterized protein</fullName>
    </submittedName>
</protein>
<dbReference type="Proteomes" id="UP000251853">
    <property type="component" value="Unassembled WGS sequence"/>
</dbReference>
<proteinExistence type="predicted"/>
<accession>A0A2X2UE45</accession>
<organism evidence="1 2">
    <name type="scientific">Enterocloster clostridioformis</name>
    <dbReference type="NCBI Taxonomy" id="1531"/>
    <lineage>
        <taxon>Bacteria</taxon>
        <taxon>Bacillati</taxon>
        <taxon>Bacillota</taxon>
        <taxon>Clostridia</taxon>
        <taxon>Lachnospirales</taxon>
        <taxon>Lachnospiraceae</taxon>
        <taxon>Enterocloster</taxon>
    </lineage>
</organism>